<dbReference type="EMBL" id="CAUYUJ010017856">
    <property type="protein sequence ID" value="CAK0878520.1"/>
    <property type="molecule type" value="Genomic_DNA"/>
</dbReference>
<proteinExistence type="predicted"/>
<feature type="compositionally biased region" description="Polar residues" evidence="1">
    <location>
        <begin position="347"/>
        <end position="357"/>
    </location>
</feature>
<evidence type="ECO:0000256" key="1">
    <source>
        <dbReference type="SAM" id="MobiDB-lite"/>
    </source>
</evidence>
<feature type="compositionally biased region" description="Basic residues" evidence="1">
    <location>
        <begin position="890"/>
        <end position="908"/>
    </location>
</feature>
<feature type="compositionally biased region" description="Low complexity" evidence="1">
    <location>
        <begin position="775"/>
        <end position="786"/>
    </location>
</feature>
<feature type="compositionally biased region" description="Pro residues" evidence="1">
    <location>
        <begin position="364"/>
        <end position="373"/>
    </location>
</feature>
<feature type="region of interest" description="Disordered" evidence="1">
    <location>
        <begin position="414"/>
        <end position="439"/>
    </location>
</feature>
<evidence type="ECO:0000313" key="3">
    <source>
        <dbReference type="Proteomes" id="UP001189429"/>
    </source>
</evidence>
<feature type="compositionally biased region" description="Basic residues" evidence="1">
    <location>
        <begin position="916"/>
        <end position="929"/>
    </location>
</feature>
<feature type="region of interest" description="Disordered" evidence="1">
    <location>
        <begin position="347"/>
        <end position="382"/>
    </location>
</feature>
<name>A0ABN9VXZ9_9DINO</name>
<accession>A0ABN9VXZ9</accession>
<feature type="region of interest" description="Disordered" evidence="1">
    <location>
        <begin position="677"/>
        <end position="842"/>
    </location>
</feature>
<comment type="caution">
    <text evidence="2">The sequence shown here is derived from an EMBL/GenBank/DDBJ whole genome shotgun (WGS) entry which is preliminary data.</text>
</comment>
<feature type="compositionally biased region" description="Low complexity" evidence="1">
    <location>
        <begin position="962"/>
        <end position="975"/>
    </location>
</feature>
<sequence>MRHFDPRRHTTEDVVRGAIVPLSAASRSSMVEILMGGPVEPDTMVTHNWGNLFVDLVAAVVSSTLGDKEYFMVWHMLVHDVDTLQEWIDRAGVGGRTFWVCAFSVNQHYNICSVNSEQRRDTVSGKEYALCKCGAPKAFNKTPPLTDEGESVDCELNKFDPMMLLLSHGNPHFSHLVAVDKRFDIFTRAWCIAEMAAAHSVGMRQSLQLPSRSILEKRQGMLAQLQITHMRASRLEDRDEILSRIPDHDAFDRNLRALLLERLIPSWNKLDSSDQLRHAGRIARWQLASRASAASTTIWLDFYEAPRILIEEFGHGIGGTGSRSPEDGLESKCFMALRLGVHRSADTTAGAAQTELGSSRLPPESGPKPAKMPPPDRGKFRALSIPQEPQVPPEASEETPPDCVKHASSFVRSPLHQTSQCRLKPPRRPRQTGHVFEHRDTPLGGVASTCSVKVISKVCLEHFRIIFGERRGSELEGELQRLRALSEDGAAWAGDQESSNKYQEQLTKLTTRPVVPVPLEQRVAQCQRERARLAKKLQYELDKLDNWELEMEKQRTHIASISEQLTRQAPKLNIEDMVAGKFDSISAGLLAAAAEEASQLRERLRASEALASEREALSRADAEAAARRAAEALLAGHREEARRQCERAAMLSAHLSRVLPPVSSACRVRPAGQLRQGRLGAKGAEDEDVPRHRRLRRRRGVRGRALGRFRVDPARPRRDATRRTLPGPLSRGGALGRERGPRRRLLRLRLRRHGLRQDAQHPRQARLPGRPPVAGPGAPRAAAPHAGLRRRERRAWRAQRAPVHARGVLRADPRPPCASGRRRRPPGPPVLPPRRARPHGAGLHRGCRLLHRRGGGCAAQRFPQQEDGGHAVQRTVLEVSCGADGPGRGRFARPRAWPRRAPRARGPRGQRERPAQRRRRGRPAPRRGPGHQPQPQRAGRRHRGHGEAAGLRALPQLAPHDAPGGAAVVLPGAAARPREPHGARRH</sequence>
<keyword evidence="3" id="KW-1185">Reference proteome</keyword>
<protein>
    <submittedName>
        <fullName evidence="2">Uncharacterized protein</fullName>
    </submittedName>
</protein>
<feature type="compositionally biased region" description="Basic residues" evidence="1">
    <location>
        <begin position="740"/>
        <end position="754"/>
    </location>
</feature>
<feature type="compositionally biased region" description="Basic and acidic residues" evidence="1">
    <location>
        <begin position="976"/>
        <end position="986"/>
    </location>
</feature>
<reference evidence="2" key="1">
    <citation type="submission" date="2023-10" db="EMBL/GenBank/DDBJ databases">
        <authorList>
            <person name="Chen Y."/>
            <person name="Shah S."/>
            <person name="Dougan E. K."/>
            <person name="Thang M."/>
            <person name="Chan C."/>
        </authorList>
    </citation>
    <scope>NUCLEOTIDE SEQUENCE [LARGE SCALE GENOMIC DNA]</scope>
</reference>
<feature type="non-terminal residue" evidence="2">
    <location>
        <position position="986"/>
    </location>
</feature>
<feature type="compositionally biased region" description="Basic residues" evidence="1">
    <location>
        <begin position="691"/>
        <end position="707"/>
    </location>
</feature>
<gene>
    <name evidence="2" type="ORF">PCOR1329_LOCUS62250</name>
</gene>
<feature type="compositionally biased region" description="Basic residues" evidence="1">
    <location>
        <begin position="787"/>
        <end position="797"/>
    </location>
</feature>
<feature type="compositionally biased region" description="Basic and acidic residues" evidence="1">
    <location>
        <begin position="709"/>
        <end position="722"/>
    </location>
</feature>
<dbReference type="Proteomes" id="UP001189429">
    <property type="component" value="Unassembled WGS sequence"/>
</dbReference>
<organism evidence="2 3">
    <name type="scientific">Prorocentrum cordatum</name>
    <dbReference type="NCBI Taxonomy" id="2364126"/>
    <lineage>
        <taxon>Eukaryota</taxon>
        <taxon>Sar</taxon>
        <taxon>Alveolata</taxon>
        <taxon>Dinophyceae</taxon>
        <taxon>Prorocentrales</taxon>
        <taxon>Prorocentraceae</taxon>
        <taxon>Prorocentrum</taxon>
    </lineage>
</organism>
<feature type="region of interest" description="Disordered" evidence="1">
    <location>
        <begin position="881"/>
        <end position="986"/>
    </location>
</feature>
<evidence type="ECO:0000313" key="2">
    <source>
        <dbReference type="EMBL" id="CAK0878520.1"/>
    </source>
</evidence>